<proteinExistence type="inferred from homology"/>
<sequence>MARILWYRGSTPANLSLYPDADLIKANVTVPHDRGIRPINPPLSTRGRDIIDRDGRRIKLVSVNWYGASDVDMVPGGLSVQNRTEIARIICELGFNSVRLPYADELVHKNPLIDPKHLSANHDLIGLRALDVYAALVRTLTEAGLAVIVNNHITEARWCCDGNPCDMGWKNSDLGPFCPVRQTEEDWIQDLLSVMEPHIKDPLVVGVDLRNEVRGFAGRLMWDSWASAAERASERLHRLQPEWLMIVEGVQSANDLRGAKDRPVRLARQNKVVYSSHVYGWSGWGSLVPYWYRTYKSFAADMATNWGYLLQTDTAPVWVGEIGAPNSPSRRDYHYWKNLMKYLRESDADFAYWAINPRKPGSNSVETYGLLHDDWQTPVYDYRLLDMARLRQK</sequence>
<comment type="caution">
    <text evidence="6">The sequence shown here is derived from an EMBL/GenBank/DDBJ whole genome shotgun (WGS) entry which is preliminary data.</text>
</comment>
<gene>
    <name evidence="6" type="ORF">CLCR_01995</name>
</gene>
<feature type="domain" description="Glycoside hydrolase family 5" evidence="5">
    <location>
        <begin position="82"/>
        <end position="357"/>
    </location>
</feature>
<dbReference type="VEuPathDB" id="FungiDB:G647_01246"/>
<accession>A0A1C1CDI8</accession>
<organism evidence="6 7">
    <name type="scientific">Cladophialophora carrionii</name>
    <dbReference type="NCBI Taxonomy" id="86049"/>
    <lineage>
        <taxon>Eukaryota</taxon>
        <taxon>Fungi</taxon>
        <taxon>Dikarya</taxon>
        <taxon>Ascomycota</taxon>
        <taxon>Pezizomycotina</taxon>
        <taxon>Eurotiomycetes</taxon>
        <taxon>Chaetothyriomycetidae</taxon>
        <taxon>Chaetothyriales</taxon>
        <taxon>Herpotrichiellaceae</taxon>
        <taxon>Cladophialophora</taxon>
    </lineage>
</organism>
<evidence type="ECO:0000259" key="5">
    <source>
        <dbReference type="Pfam" id="PF00150"/>
    </source>
</evidence>
<protein>
    <submittedName>
        <fullName evidence="6">Endoglucanase E1</fullName>
    </submittedName>
</protein>
<evidence type="ECO:0000313" key="7">
    <source>
        <dbReference type="Proteomes" id="UP000094526"/>
    </source>
</evidence>
<dbReference type="eggNOG" id="ENOG502S659">
    <property type="taxonomic scope" value="Eukaryota"/>
</dbReference>
<dbReference type="SUPFAM" id="SSF51445">
    <property type="entry name" value="(Trans)glycosidases"/>
    <property type="match status" value="1"/>
</dbReference>
<dbReference type="PANTHER" id="PTHR31263">
    <property type="entry name" value="CELLULASE FAMILY PROTEIN (AFU_ORTHOLOGUE AFUA_5G14560)"/>
    <property type="match status" value="1"/>
</dbReference>
<dbReference type="Proteomes" id="UP000094526">
    <property type="component" value="Unassembled WGS sequence"/>
</dbReference>
<dbReference type="GO" id="GO:0000272">
    <property type="term" value="P:polysaccharide catabolic process"/>
    <property type="evidence" value="ECO:0007669"/>
    <property type="project" value="InterPro"/>
</dbReference>
<keyword evidence="2 4" id="KW-0378">Hydrolase</keyword>
<keyword evidence="7" id="KW-1185">Reference proteome</keyword>
<evidence type="ECO:0000256" key="1">
    <source>
        <dbReference type="ARBA" id="ARBA00005641"/>
    </source>
</evidence>
<dbReference type="VEuPathDB" id="FungiDB:CLCR_01995"/>
<keyword evidence="3 4" id="KW-0326">Glycosidase</keyword>
<evidence type="ECO:0000313" key="6">
    <source>
        <dbReference type="EMBL" id="OCT46517.1"/>
    </source>
</evidence>
<dbReference type="AlphaFoldDB" id="A0A1C1CDI8"/>
<comment type="similarity">
    <text evidence="1 4">Belongs to the glycosyl hydrolase 5 (cellulase A) family.</text>
</comment>
<dbReference type="InterPro" id="IPR001547">
    <property type="entry name" value="Glyco_hydro_5"/>
</dbReference>
<evidence type="ECO:0000256" key="4">
    <source>
        <dbReference type="RuleBase" id="RU361153"/>
    </source>
</evidence>
<dbReference type="Gene3D" id="3.20.20.80">
    <property type="entry name" value="Glycosidases"/>
    <property type="match status" value="1"/>
</dbReference>
<dbReference type="Pfam" id="PF00150">
    <property type="entry name" value="Cellulase"/>
    <property type="match status" value="1"/>
</dbReference>
<dbReference type="EMBL" id="LGRB01000015">
    <property type="protein sequence ID" value="OCT46517.1"/>
    <property type="molecule type" value="Genomic_DNA"/>
</dbReference>
<dbReference type="InterPro" id="IPR017853">
    <property type="entry name" value="GH"/>
</dbReference>
<name>A0A1C1CDI8_9EURO</name>
<dbReference type="STRING" id="86049.A0A1C1CDI8"/>
<evidence type="ECO:0000256" key="3">
    <source>
        <dbReference type="ARBA" id="ARBA00023295"/>
    </source>
</evidence>
<reference evidence="7" key="1">
    <citation type="submission" date="2015-07" db="EMBL/GenBank/DDBJ databases">
        <authorList>
            <person name="Teixeira M.M."/>
            <person name="Souza R.C."/>
            <person name="Almeida L.G."/>
            <person name="Vicente V.A."/>
            <person name="de Hoog S."/>
            <person name="Bocca A.L."/>
            <person name="de Almeida S.R."/>
            <person name="Vasconcelos A.T."/>
            <person name="Felipe M.S."/>
        </authorList>
    </citation>
    <scope>NUCLEOTIDE SEQUENCE [LARGE SCALE GENOMIC DNA]</scope>
    <source>
        <strain evidence="7">KSF</strain>
    </source>
</reference>
<dbReference type="OrthoDB" id="442731at2759"/>
<dbReference type="PANTHER" id="PTHR31263:SF0">
    <property type="entry name" value="CELLULASE FAMILY PROTEIN (AFU_ORTHOLOGUE AFUA_5G14560)"/>
    <property type="match status" value="1"/>
</dbReference>
<dbReference type="GO" id="GO:0004553">
    <property type="term" value="F:hydrolase activity, hydrolyzing O-glycosyl compounds"/>
    <property type="evidence" value="ECO:0007669"/>
    <property type="project" value="InterPro"/>
</dbReference>
<evidence type="ECO:0000256" key="2">
    <source>
        <dbReference type="ARBA" id="ARBA00022801"/>
    </source>
</evidence>